<reference evidence="2" key="2">
    <citation type="submission" date="2023-05" db="EMBL/GenBank/DDBJ databases">
        <authorList>
            <consortium name="Lawrence Berkeley National Laboratory"/>
            <person name="Steindorff A."/>
            <person name="Hensen N."/>
            <person name="Bonometti L."/>
            <person name="Westerberg I."/>
            <person name="Brannstrom I.O."/>
            <person name="Guillou S."/>
            <person name="Cros-Aarteil S."/>
            <person name="Calhoun S."/>
            <person name="Haridas S."/>
            <person name="Kuo A."/>
            <person name="Mondo S."/>
            <person name="Pangilinan J."/>
            <person name="Riley R."/>
            <person name="Labutti K."/>
            <person name="Andreopoulos B."/>
            <person name="Lipzen A."/>
            <person name="Chen C."/>
            <person name="Yanf M."/>
            <person name="Daum C."/>
            <person name="Ng V."/>
            <person name="Clum A."/>
            <person name="Ohm R."/>
            <person name="Martin F."/>
            <person name="Silar P."/>
            <person name="Natvig D."/>
            <person name="Lalanne C."/>
            <person name="Gautier V."/>
            <person name="Ament-Velasquez S.L."/>
            <person name="Kruys A."/>
            <person name="Hutchinson M.I."/>
            <person name="Powell A.J."/>
            <person name="Barry K."/>
            <person name="Miller A.N."/>
            <person name="Grigoriev I.V."/>
            <person name="Debuchy R."/>
            <person name="Gladieux P."/>
            <person name="Thoren M.H."/>
            <person name="Johannesson H."/>
        </authorList>
    </citation>
    <scope>NUCLEOTIDE SEQUENCE</scope>
    <source>
        <strain evidence="2">CBS 532.94</strain>
    </source>
</reference>
<proteinExistence type="predicted"/>
<protein>
    <submittedName>
        <fullName evidence="2">Uncharacterized protein</fullName>
    </submittedName>
</protein>
<organism evidence="2 3">
    <name type="scientific">Achaetomium macrosporum</name>
    <dbReference type="NCBI Taxonomy" id="79813"/>
    <lineage>
        <taxon>Eukaryota</taxon>
        <taxon>Fungi</taxon>
        <taxon>Dikarya</taxon>
        <taxon>Ascomycota</taxon>
        <taxon>Pezizomycotina</taxon>
        <taxon>Sordariomycetes</taxon>
        <taxon>Sordariomycetidae</taxon>
        <taxon>Sordariales</taxon>
        <taxon>Chaetomiaceae</taxon>
        <taxon>Achaetomium</taxon>
    </lineage>
</organism>
<evidence type="ECO:0000313" key="3">
    <source>
        <dbReference type="Proteomes" id="UP001303760"/>
    </source>
</evidence>
<dbReference type="EMBL" id="MU861009">
    <property type="protein sequence ID" value="KAK4232704.1"/>
    <property type="molecule type" value="Genomic_DNA"/>
</dbReference>
<feature type="compositionally biased region" description="Polar residues" evidence="1">
    <location>
        <begin position="1"/>
        <end position="11"/>
    </location>
</feature>
<comment type="caution">
    <text evidence="2">The sequence shown here is derived from an EMBL/GenBank/DDBJ whole genome shotgun (WGS) entry which is preliminary data.</text>
</comment>
<accession>A0AAN7BZU7</accession>
<keyword evidence="3" id="KW-1185">Reference proteome</keyword>
<feature type="compositionally biased region" description="Acidic residues" evidence="1">
    <location>
        <begin position="14"/>
        <end position="24"/>
    </location>
</feature>
<sequence>MADSTMSQQNFFADGDDGLGDDGLGDNGPVNAQQIDPALRAPDTRKRPAPPDNERPGGEDAAAVVAEMAEDDARERKLTSVSHWQVFLYHSRRPEKDEENIKAVYGESVDPHSLEWTEARARFMNDQKNLKFRVVKNMEALLKKHAEHPGNALMLDIRVDLSRPVLKDIAHRAFSPENWLKLAMFQGLAVEVAEYLRAKAKDTDTALARRQELLEFYDDMPKKDQYKHLIQAHFHEVFERQRRQKKQKTNSADRTQANLGMSATYPATTCVVELIMWVERFEIDEEPPAAG</sequence>
<evidence type="ECO:0000256" key="1">
    <source>
        <dbReference type="SAM" id="MobiDB-lite"/>
    </source>
</evidence>
<feature type="region of interest" description="Disordered" evidence="1">
    <location>
        <begin position="1"/>
        <end position="61"/>
    </location>
</feature>
<gene>
    <name evidence="2" type="ORF">C8A03DRAFT_20056</name>
</gene>
<name>A0AAN7BZU7_9PEZI</name>
<dbReference type="AlphaFoldDB" id="A0AAN7BZU7"/>
<reference evidence="2" key="1">
    <citation type="journal article" date="2023" name="Mol. Phylogenet. Evol.">
        <title>Genome-scale phylogeny and comparative genomics of the fungal order Sordariales.</title>
        <authorList>
            <person name="Hensen N."/>
            <person name="Bonometti L."/>
            <person name="Westerberg I."/>
            <person name="Brannstrom I.O."/>
            <person name="Guillou S."/>
            <person name="Cros-Aarteil S."/>
            <person name="Calhoun S."/>
            <person name="Haridas S."/>
            <person name="Kuo A."/>
            <person name="Mondo S."/>
            <person name="Pangilinan J."/>
            <person name="Riley R."/>
            <person name="LaButti K."/>
            <person name="Andreopoulos B."/>
            <person name="Lipzen A."/>
            <person name="Chen C."/>
            <person name="Yan M."/>
            <person name="Daum C."/>
            <person name="Ng V."/>
            <person name="Clum A."/>
            <person name="Steindorff A."/>
            <person name="Ohm R.A."/>
            <person name="Martin F."/>
            <person name="Silar P."/>
            <person name="Natvig D.O."/>
            <person name="Lalanne C."/>
            <person name="Gautier V."/>
            <person name="Ament-Velasquez S.L."/>
            <person name="Kruys A."/>
            <person name="Hutchinson M.I."/>
            <person name="Powell A.J."/>
            <person name="Barry K."/>
            <person name="Miller A.N."/>
            <person name="Grigoriev I.V."/>
            <person name="Debuchy R."/>
            <person name="Gladieux P."/>
            <person name="Hiltunen Thoren M."/>
            <person name="Johannesson H."/>
        </authorList>
    </citation>
    <scope>NUCLEOTIDE SEQUENCE</scope>
    <source>
        <strain evidence="2">CBS 532.94</strain>
    </source>
</reference>
<dbReference type="Proteomes" id="UP001303760">
    <property type="component" value="Unassembled WGS sequence"/>
</dbReference>
<evidence type="ECO:0000313" key="2">
    <source>
        <dbReference type="EMBL" id="KAK4232704.1"/>
    </source>
</evidence>